<sequence>MGLTSQSATSSNGLNNHARSSEPRLLFINNETPITFGVKRDVPQRHSLMEKIKEHGGEVTENYCDADFVLGDPTKTQIPMQGIDKVTNYKFVLDSINAGRLRPPSSYELVISGSRSGRRNFTVQDDRDLENYLKSISEGLRGNEIYKKFEKINPRHTWQAWRSRAVRKFVGNINVTPNAQTISKVRSANNSPALHDADSDDLATEKILESAIRKNQENEITDANDDELAELTSPLSQNSRINKYTSLDEEYDVSESFETISGDSFTEPRPTHRNLELGKRRRTDEDVREQPTSKRSRYSAVDEEFLLKVKELSEEFHVPKTEVIRILGDATCDFAIAREYLSNNAIGEKYLWENEEDAILSLTKDDSQFGDILRKHGIELTRERMRFLDSLTLYNLINK</sequence>
<protein>
    <submittedName>
        <fullName evidence="1">35360_t:CDS:1</fullName>
    </submittedName>
</protein>
<evidence type="ECO:0000313" key="1">
    <source>
        <dbReference type="EMBL" id="CAG8493078.1"/>
    </source>
</evidence>
<dbReference type="Proteomes" id="UP000789920">
    <property type="component" value="Unassembled WGS sequence"/>
</dbReference>
<evidence type="ECO:0000313" key="2">
    <source>
        <dbReference type="Proteomes" id="UP000789920"/>
    </source>
</evidence>
<reference evidence="1" key="1">
    <citation type="submission" date="2021-06" db="EMBL/GenBank/DDBJ databases">
        <authorList>
            <person name="Kallberg Y."/>
            <person name="Tangrot J."/>
            <person name="Rosling A."/>
        </authorList>
    </citation>
    <scope>NUCLEOTIDE SEQUENCE</scope>
    <source>
        <strain evidence="1">MA461A</strain>
    </source>
</reference>
<organism evidence="1 2">
    <name type="scientific">Racocetra persica</name>
    <dbReference type="NCBI Taxonomy" id="160502"/>
    <lineage>
        <taxon>Eukaryota</taxon>
        <taxon>Fungi</taxon>
        <taxon>Fungi incertae sedis</taxon>
        <taxon>Mucoromycota</taxon>
        <taxon>Glomeromycotina</taxon>
        <taxon>Glomeromycetes</taxon>
        <taxon>Diversisporales</taxon>
        <taxon>Gigasporaceae</taxon>
        <taxon>Racocetra</taxon>
    </lineage>
</organism>
<dbReference type="EMBL" id="CAJVQC010001369">
    <property type="protein sequence ID" value="CAG8493078.1"/>
    <property type="molecule type" value="Genomic_DNA"/>
</dbReference>
<proteinExistence type="predicted"/>
<gene>
    <name evidence="1" type="ORF">RPERSI_LOCUS1479</name>
</gene>
<comment type="caution">
    <text evidence="1">The sequence shown here is derived from an EMBL/GenBank/DDBJ whole genome shotgun (WGS) entry which is preliminary data.</text>
</comment>
<keyword evidence="2" id="KW-1185">Reference proteome</keyword>
<name>A0ACA9KWF6_9GLOM</name>
<accession>A0ACA9KWF6</accession>